<organism evidence="8 9">
    <name type="scientific">Prevotella koreensis</name>
    <dbReference type="NCBI Taxonomy" id="2490854"/>
    <lineage>
        <taxon>Bacteria</taxon>
        <taxon>Pseudomonadati</taxon>
        <taxon>Bacteroidota</taxon>
        <taxon>Bacteroidia</taxon>
        <taxon>Bacteroidales</taxon>
        <taxon>Prevotellaceae</taxon>
        <taxon>Prevotella</taxon>
    </lineage>
</organism>
<dbReference type="AlphaFoldDB" id="A0A432LJJ6"/>
<dbReference type="InterPro" id="IPR058240">
    <property type="entry name" value="rSAM_sf"/>
</dbReference>
<dbReference type="InterPro" id="IPR032432">
    <property type="entry name" value="Radical_SAM_C"/>
</dbReference>
<evidence type="ECO:0000256" key="6">
    <source>
        <dbReference type="ARBA" id="ARBA00023014"/>
    </source>
</evidence>
<dbReference type="SMART" id="SM00729">
    <property type="entry name" value="Elp3"/>
    <property type="match status" value="1"/>
</dbReference>
<dbReference type="Proteomes" id="UP000278983">
    <property type="component" value="Unassembled WGS sequence"/>
</dbReference>
<evidence type="ECO:0000256" key="5">
    <source>
        <dbReference type="ARBA" id="ARBA00023004"/>
    </source>
</evidence>
<dbReference type="EMBL" id="RYYU01000001">
    <property type="protein sequence ID" value="RUL58947.1"/>
    <property type="molecule type" value="Genomic_DNA"/>
</dbReference>
<sequence length="305" mass="35200">MEKKHYNDFGSWIREQLGTKVQKISIDAGFSCPNRDGFKGTGGCVFCDNKTFSPSYCEGTKNVKQQMIEGINFFKRKYNDIRYLAYFQSYTNTYAPVEKLKRLYEEALGVDDVAGIVIGTRPDCVSDEVLDYLEHLNRQTFMIVEYGIESVNNHTLENIRRGHTFECSQDAIARTNERGITVGGHLILGLPGEMREDNIKAAVEISKTRIDILKLHQLQIVKNTFLANEYLEKQFHVYDVDEYIELVASFIQHTRKDIVFDRFASQSPADMIIAPKWCIKSHEFTDKLDNYLRKNEIYQGQSIID</sequence>
<feature type="domain" description="Elp3/MiaA/NifB-like radical SAM core" evidence="7">
    <location>
        <begin position="22"/>
        <end position="249"/>
    </location>
</feature>
<dbReference type="SUPFAM" id="SSF102114">
    <property type="entry name" value="Radical SAM enzymes"/>
    <property type="match status" value="1"/>
</dbReference>
<evidence type="ECO:0000256" key="1">
    <source>
        <dbReference type="ARBA" id="ARBA00001966"/>
    </source>
</evidence>
<comment type="caution">
    <text evidence="8">The sequence shown here is derived from an EMBL/GenBank/DDBJ whole genome shotgun (WGS) entry which is preliminary data.</text>
</comment>
<evidence type="ECO:0000256" key="3">
    <source>
        <dbReference type="ARBA" id="ARBA00022691"/>
    </source>
</evidence>
<reference evidence="8 9" key="1">
    <citation type="submission" date="2018-12" db="EMBL/GenBank/DDBJ databases">
        <title>Genome sequencing of Prevotella sp. KCOM 3155 (= JS262).</title>
        <authorList>
            <person name="Kook J.-K."/>
            <person name="Park S.-N."/>
            <person name="Lim Y.K."/>
        </authorList>
    </citation>
    <scope>NUCLEOTIDE SEQUENCE [LARGE SCALE GENOMIC DNA]</scope>
    <source>
        <strain evidence="8 9">KCOM 3155</strain>
    </source>
</reference>
<dbReference type="PANTHER" id="PTHR11135:SF1">
    <property type="entry name" value="PROTEIN YHCC"/>
    <property type="match status" value="1"/>
</dbReference>
<dbReference type="Pfam" id="PF04055">
    <property type="entry name" value="Radical_SAM"/>
    <property type="match status" value="1"/>
</dbReference>
<keyword evidence="4" id="KW-0479">Metal-binding</keyword>
<dbReference type="CDD" id="cd01335">
    <property type="entry name" value="Radical_SAM"/>
    <property type="match status" value="1"/>
</dbReference>
<proteinExistence type="predicted"/>
<dbReference type="InterPro" id="IPR039661">
    <property type="entry name" value="ELP3"/>
</dbReference>
<gene>
    <name evidence="8" type="ORF">EHV08_03630</name>
</gene>
<dbReference type="RefSeq" id="WP_126678063.1">
    <property type="nucleotide sequence ID" value="NZ_RYYU01000001.1"/>
</dbReference>
<dbReference type="InterPro" id="IPR006638">
    <property type="entry name" value="Elp3/MiaA/NifB-like_rSAM"/>
</dbReference>
<dbReference type="GO" id="GO:0046872">
    <property type="term" value="F:metal ion binding"/>
    <property type="evidence" value="ECO:0007669"/>
    <property type="project" value="UniProtKB-KW"/>
</dbReference>
<keyword evidence="6" id="KW-0411">Iron-sulfur</keyword>
<protein>
    <submittedName>
        <fullName evidence="8">TIGR01212 family radical SAM protein</fullName>
    </submittedName>
</protein>
<keyword evidence="5" id="KW-0408">Iron</keyword>
<evidence type="ECO:0000256" key="2">
    <source>
        <dbReference type="ARBA" id="ARBA00022485"/>
    </source>
</evidence>
<evidence type="ECO:0000313" key="8">
    <source>
        <dbReference type="EMBL" id="RUL58947.1"/>
    </source>
</evidence>
<dbReference type="GO" id="GO:0051539">
    <property type="term" value="F:4 iron, 4 sulfur cluster binding"/>
    <property type="evidence" value="ECO:0007669"/>
    <property type="project" value="UniProtKB-KW"/>
</dbReference>
<dbReference type="PANTHER" id="PTHR11135">
    <property type="entry name" value="HISTONE ACETYLTRANSFERASE-RELATED"/>
    <property type="match status" value="1"/>
</dbReference>
<dbReference type="Gene3D" id="3.80.30.20">
    <property type="entry name" value="tm_1862 like domain"/>
    <property type="match status" value="1"/>
</dbReference>
<accession>A0A432LJJ6</accession>
<keyword evidence="3" id="KW-0949">S-adenosyl-L-methionine</keyword>
<dbReference type="GO" id="GO:0003824">
    <property type="term" value="F:catalytic activity"/>
    <property type="evidence" value="ECO:0007669"/>
    <property type="project" value="InterPro"/>
</dbReference>
<keyword evidence="2" id="KW-0004">4Fe-4S</keyword>
<dbReference type="SFLD" id="SFLDS00029">
    <property type="entry name" value="Radical_SAM"/>
    <property type="match status" value="1"/>
</dbReference>
<dbReference type="InterPro" id="IPR023404">
    <property type="entry name" value="rSAM_horseshoe"/>
</dbReference>
<evidence type="ECO:0000259" key="7">
    <source>
        <dbReference type="SMART" id="SM00729"/>
    </source>
</evidence>
<dbReference type="InterPro" id="IPR005911">
    <property type="entry name" value="YhcC-like"/>
</dbReference>
<dbReference type="InterPro" id="IPR007197">
    <property type="entry name" value="rSAM"/>
</dbReference>
<keyword evidence="9" id="KW-1185">Reference proteome</keyword>
<name>A0A432LJJ6_9BACT</name>
<dbReference type="SFLD" id="SFLDG01086">
    <property type="entry name" value="elongater_protein-like"/>
    <property type="match status" value="1"/>
</dbReference>
<comment type="cofactor">
    <cofactor evidence="1">
        <name>[4Fe-4S] cluster</name>
        <dbReference type="ChEBI" id="CHEBI:49883"/>
    </cofactor>
</comment>
<dbReference type="SFLD" id="SFLDG01091">
    <property type="entry name" value="uncharacterized_CHP01210-like"/>
    <property type="match status" value="1"/>
</dbReference>
<dbReference type="NCBIfam" id="TIGR01212">
    <property type="entry name" value="TIGR01212 family radical SAM protein"/>
    <property type="match status" value="1"/>
</dbReference>
<evidence type="ECO:0000256" key="4">
    <source>
        <dbReference type="ARBA" id="ARBA00022723"/>
    </source>
</evidence>
<dbReference type="OrthoDB" id="9801689at2"/>
<dbReference type="Pfam" id="PF16199">
    <property type="entry name" value="Radical_SAM_C"/>
    <property type="match status" value="1"/>
</dbReference>
<evidence type="ECO:0000313" key="9">
    <source>
        <dbReference type="Proteomes" id="UP000278983"/>
    </source>
</evidence>